<keyword evidence="1" id="KW-1133">Transmembrane helix</keyword>
<proteinExistence type="predicted"/>
<name>A0A2J6Q904_9HELO</name>
<dbReference type="OrthoDB" id="5396681at2759"/>
<evidence type="ECO:0000259" key="2">
    <source>
        <dbReference type="Pfam" id="PF26616"/>
    </source>
</evidence>
<keyword evidence="4" id="KW-1185">Reference proteome</keyword>
<evidence type="ECO:0000313" key="3">
    <source>
        <dbReference type="EMBL" id="PMD22759.1"/>
    </source>
</evidence>
<protein>
    <recommendedName>
        <fullName evidence="2">CorA-like transporter domain-containing protein</fullName>
    </recommendedName>
</protein>
<dbReference type="Gene3D" id="1.20.58.340">
    <property type="entry name" value="Magnesium transport protein CorA, transmembrane region"/>
    <property type="match status" value="1"/>
</dbReference>
<gene>
    <name evidence="3" type="ORF">NA56DRAFT_569605</name>
</gene>
<dbReference type="AlphaFoldDB" id="A0A2J6Q904"/>
<sequence length="533" mass="61264">MASFSSLDDMRSIQLKIEEKAHNLFKEKPGGQAPLSVTRILKSQENGRFFEKDRKVLNLSHVKMLRNETNDASQIFTINQDRSWTTLNTSRDVFEGFMSTYKIMPPFWRYMFTFGRKSEENEFEFPRFRQRRTRNPSSDCFTQELAYMLRRVELKNREVAEGDSIWSIRQTAVYQRRDPCIQPQQNSIVPVESRSTFLLVSPSKNVELQFAEYLDEATGSAAPLSVWNTHRILIADSLRGWIDYMAYLEKRLKHQSDEIVLATVGTDKINFSPLTDFKIDFEDRQELKIIEDYVLDLEVILPGMLDSITGVRDQCVLNLTSYDHEDDQRYEMEAIIEELNEYIGEVKMHIERAKNLKDKANSTAQLLSDLLSYEENVALKDLARKTQERSTKDAAAVKILTVITLVYLPTTIVANFFSTQFVQTDPNGHMRVSPKVWILAAISLPLTFFTILLWWGCVHFTKVEQTIDPAQPGVVTLQRAHSFRSVVSTKKKKKDLESGLVDSAQSLRSSTFRRAASTPTWSSDATAVSVKAR</sequence>
<feature type="transmembrane region" description="Helical" evidence="1">
    <location>
        <begin position="395"/>
        <end position="417"/>
    </location>
</feature>
<dbReference type="Pfam" id="PF26616">
    <property type="entry name" value="CorA-like"/>
    <property type="match status" value="1"/>
</dbReference>
<evidence type="ECO:0000256" key="1">
    <source>
        <dbReference type="SAM" id="Phobius"/>
    </source>
</evidence>
<dbReference type="Proteomes" id="UP000235672">
    <property type="component" value="Unassembled WGS sequence"/>
</dbReference>
<dbReference type="EMBL" id="KZ613476">
    <property type="protein sequence ID" value="PMD22759.1"/>
    <property type="molecule type" value="Genomic_DNA"/>
</dbReference>
<keyword evidence="1" id="KW-0812">Transmembrane</keyword>
<keyword evidence="1" id="KW-0472">Membrane</keyword>
<feature type="domain" description="CorA-like transporter" evidence="2">
    <location>
        <begin position="11"/>
        <end position="258"/>
    </location>
</feature>
<organism evidence="3 4">
    <name type="scientific">Hyaloscypha hepaticicola</name>
    <dbReference type="NCBI Taxonomy" id="2082293"/>
    <lineage>
        <taxon>Eukaryota</taxon>
        <taxon>Fungi</taxon>
        <taxon>Dikarya</taxon>
        <taxon>Ascomycota</taxon>
        <taxon>Pezizomycotina</taxon>
        <taxon>Leotiomycetes</taxon>
        <taxon>Helotiales</taxon>
        <taxon>Hyaloscyphaceae</taxon>
        <taxon>Hyaloscypha</taxon>
    </lineage>
</organism>
<dbReference type="InterPro" id="IPR058257">
    <property type="entry name" value="CorA-like_dom"/>
</dbReference>
<accession>A0A2J6Q904</accession>
<reference evidence="3 4" key="1">
    <citation type="submission" date="2016-05" db="EMBL/GenBank/DDBJ databases">
        <title>A degradative enzymes factory behind the ericoid mycorrhizal symbiosis.</title>
        <authorList>
            <consortium name="DOE Joint Genome Institute"/>
            <person name="Martino E."/>
            <person name="Morin E."/>
            <person name="Grelet G."/>
            <person name="Kuo A."/>
            <person name="Kohler A."/>
            <person name="Daghino S."/>
            <person name="Barry K."/>
            <person name="Choi C."/>
            <person name="Cichocki N."/>
            <person name="Clum A."/>
            <person name="Copeland A."/>
            <person name="Hainaut M."/>
            <person name="Haridas S."/>
            <person name="Labutti K."/>
            <person name="Lindquist E."/>
            <person name="Lipzen A."/>
            <person name="Khouja H.-R."/>
            <person name="Murat C."/>
            <person name="Ohm R."/>
            <person name="Olson A."/>
            <person name="Spatafora J."/>
            <person name="Veneault-Fourrey C."/>
            <person name="Henrissat B."/>
            <person name="Grigoriev I."/>
            <person name="Martin F."/>
            <person name="Perotto S."/>
        </authorList>
    </citation>
    <scope>NUCLEOTIDE SEQUENCE [LARGE SCALE GENOMIC DNA]</scope>
    <source>
        <strain evidence="3 4">UAMH 7357</strain>
    </source>
</reference>
<dbReference type="STRING" id="1745343.A0A2J6Q904"/>
<evidence type="ECO:0000313" key="4">
    <source>
        <dbReference type="Proteomes" id="UP000235672"/>
    </source>
</evidence>
<feature type="transmembrane region" description="Helical" evidence="1">
    <location>
        <begin position="437"/>
        <end position="455"/>
    </location>
</feature>